<evidence type="ECO:0000256" key="5">
    <source>
        <dbReference type="ARBA" id="ARBA00022748"/>
    </source>
</evidence>
<dbReference type="Pfam" id="PF03918">
    <property type="entry name" value="CcmH"/>
    <property type="match status" value="1"/>
</dbReference>
<dbReference type="PANTHER" id="PTHR47870:SF1">
    <property type="entry name" value="CYTOCHROME C-TYPE BIOGENESIS PROTEIN CCMH"/>
    <property type="match status" value="1"/>
</dbReference>
<dbReference type="EMBL" id="JBHTCC010000002">
    <property type="protein sequence ID" value="MFC7298683.1"/>
    <property type="molecule type" value="Genomic_DNA"/>
</dbReference>
<protein>
    <recommendedName>
        <fullName evidence="7">Cytochrome c-type biogenesis protein</fullName>
    </recommendedName>
</protein>
<evidence type="ECO:0000259" key="8">
    <source>
        <dbReference type="Pfam" id="PF03918"/>
    </source>
</evidence>
<comment type="caution">
    <text evidence="9">The sequence shown here is derived from an EMBL/GenBank/DDBJ whole genome shotgun (WGS) entry which is preliminary data.</text>
</comment>
<evidence type="ECO:0000256" key="2">
    <source>
        <dbReference type="ARBA" id="ARBA00022617"/>
    </source>
</evidence>
<feature type="signal peptide" evidence="7">
    <location>
        <begin position="1"/>
        <end position="20"/>
    </location>
</feature>
<keyword evidence="6 7" id="KW-0408">Iron</keyword>
<evidence type="ECO:0000256" key="4">
    <source>
        <dbReference type="ARBA" id="ARBA00022729"/>
    </source>
</evidence>
<evidence type="ECO:0000256" key="1">
    <source>
        <dbReference type="ARBA" id="ARBA00010342"/>
    </source>
</evidence>
<feature type="transmembrane region" description="Helical" evidence="7">
    <location>
        <begin position="104"/>
        <end position="125"/>
    </location>
</feature>
<dbReference type="PANTHER" id="PTHR47870">
    <property type="entry name" value="CYTOCHROME C-TYPE BIOGENESIS PROTEIN CCMH"/>
    <property type="match status" value="1"/>
</dbReference>
<feature type="chain" id="PRO_5044989789" description="Cytochrome c-type biogenesis protein" evidence="7">
    <location>
        <begin position="21"/>
        <end position="162"/>
    </location>
</feature>
<dbReference type="CDD" id="cd16378">
    <property type="entry name" value="CcmH_N"/>
    <property type="match status" value="1"/>
</dbReference>
<gene>
    <name evidence="9" type="ORF">ACFQO0_09570</name>
</gene>
<dbReference type="Proteomes" id="UP001596379">
    <property type="component" value="Unassembled WGS sequence"/>
</dbReference>
<reference evidence="10" key="1">
    <citation type="journal article" date="2019" name="Int. J. Syst. Evol. Microbiol.">
        <title>The Global Catalogue of Microorganisms (GCM) 10K type strain sequencing project: providing services to taxonomists for standard genome sequencing and annotation.</title>
        <authorList>
            <consortium name="The Broad Institute Genomics Platform"/>
            <consortium name="The Broad Institute Genome Sequencing Center for Infectious Disease"/>
            <person name="Wu L."/>
            <person name="Ma J."/>
        </authorList>
    </citation>
    <scope>NUCLEOTIDE SEQUENCE [LARGE SCALE GENOMIC DNA]</scope>
    <source>
        <strain evidence="10">CCUG 36956</strain>
    </source>
</reference>
<accession>A0ABW2J6F0</accession>
<keyword evidence="7" id="KW-0812">Transmembrane</keyword>
<evidence type="ECO:0000256" key="7">
    <source>
        <dbReference type="RuleBase" id="RU364112"/>
    </source>
</evidence>
<evidence type="ECO:0000256" key="3">
    <source>
        <dbReference type="ARBA" id="ARBA00022723"/>
    </source>
</evidence>
<evidence type="ECO:0000313" key="10">
    <source>
        <dbReference type="Proteomes" id="UP001596379"/>
    </source>
</evidence>
<organism evidence="9 10">
    <name type="scientific">Herminiimonas aquatilis</name>
    <dbReference type="NCBI Taxonomy" id="345342"/>
    <lineage>
        <taxon>Bacteria</taxon>
        <taxon>Pseudomonadati</taxon>
        <taxon>Pseudomonadota</taxon>
        <taxon>Betaproteobacteria</taxon>
        <taxon>Burkholderiales</taxon>
        <taxon>Oxalobacteraceae</taxon>
        <taxon>Herminiimonas</taxon>
    </lineage>
</organism>
<keyword evidence="4 7" id="KW-0732">Signal</keyword>
<keyword evidence="2 7" id="KW-0349">Heme</keyword>
<keyword evidence="5" id="KW-0201">Cytochrome c-type biogenesis</keyword>
<dbReference type="Gene3D" id="1.10.8.640">
    <property type="entry name" value="Cytochrome C biogenesis protein"/>
    <property type="match status" value="1"/>
</dbReference>
<proteinExistence type="inferred from homology"/>
<keyword evidence="10" id="KW-1185">Reference proteome</keyword>
<dbReference type="InterPro" id="IPR051263">
    <property type="entry name" value="C-type_cytochrome_biogenesis"/>
</dbReference>
<sequence length="162" mass="17933">MKCLLVGIILGVGVLASSQAAIDTHEFTDDSQRQRYHDLTLVLRCPKCQNQNISESNSPIANDLRNEIHRMLSTGQSNEKIIDFMVSRYGEFVLYDPPLSSRTVLLWLGPIALLLIGGVAVVAIVTSRRHPRPAAGSALSDAERHRLVRLLQETTSTTEQNL</sequence>
<dbReference type="InterPro" id="IPR038297">
    <property type="entry name" value="CcmH/CycL/NrfF/Ccl2_sf"/>
</dbReference>
<dbReference type="InterPro" id="IPR005616">
    <property type="entry name" value="CcmH/CycL/Ccl2/NrfF_N"/>
</dbReference>
<evidence type="ECO:0000256" key="6">
    <source>
        <dbReference type="ARBA" id="ARBA00023004"/>
    </source>
</evidence>
<name>A0ABW2J6F0_9BURK</name>
<dbReference type="RefSeq" id="WP_012078803.1">
    <property type="nucleotide sequence ID" value="NZ_JBHTCC010000002.1"/>
</dbReference>
<evidence type="ECO:0000313" key="9">
    <source>
        <dbReference type="EMBL" id="MFC7298683.1"/>
    </source>
</evidence>
<keyword evidence="7" id="KW-1133">Transmembrane helix</keyword>
<comment type="function">
    <text evidence="7">Possible subunit of a heme lyase.</text>
</comment>
<keyword evidence="7" id="KW-0472">Membrane</keyword>
<keyword evidence="3 7" id="KW-0479">Metal-binding</keyword>
<feature type="domain" description="CcmH/CycL/Ccl2/NrfF N-terminal" evidence="8">
    <location>
        <begin position="14"/>
        <end position="151"/>
    </location>
</feature>
<comment type="similarity">
    <text evidence="1 7">Belongs to the CcmH/CycL/Ccl2/NrfF family.</text>
</comment>